<proteinExistence type="predicted"/>
<organism evidence="2 3">
    <name type="scientific">Cristinia sonorae</name>
    <dbReference type="NCBI Taxonomy" id="1940300"/>
    <lineage>
        <taxon>Eukaryota</taxon>
        <taxon>Fungi</taxon>
        <taxon>Dikarya</taxon>
        <taxon>Basidiomycota</taxon>
        <taxon>Agaricomycotina</taxon>
        <taxon>Agaricomycetes</taxon>
        <taxon>Agaricomycetidae</taxon>
        <taxon>Agaricales</taxon>
        <taxon>Pleurotineae</taxon>
        <taxon>Stephanosporaceae</taxon>
        <taxon>Cristinia</taxon>
    </lineage>
</organism>
<name>A0A8K0UMA6_9AGAR</name>
<dbReference type="InterPro" id="IPR046520">
    <property type="entry name" value="DUF6697"/>
</dbReference>
<comment type="caution">
    <text evidence="2">The sequence shown here is derived from an EMBL/GenBank/DDBJ whole genome shotgun (WGS) entry which is preliminary data.</text>
</comment>
<dbReference type="AlphaFoldDB" id="A0A8K0UMA6"/>
<dbReference type="Proteomes" id="UP000813824">
    <property type="component" value="Unassembled WGS sequence"/>
</dbReference>
<gene>
    <name evidence="2" type="ORF">BXZ70DRAFT_174331</name>
</gene>
<evidence type="ECO:0000259" key="1">
    <source>
        <dbReference type="Pfam" id="PF20411"/>
    </source>
</evidence>
<evidence type="ECO:0000313" key="2">
    <source>
        <dbReference type="EMBL" id="KAH8100189.1"/>
    </source>
</evidence>
<feature type="domain" description="DUF6697" evidence="1">
    <location>
        <begin position="134"/>
        <end position="242"/>
    </location>
</feature>
<sequence>MSHKKVTTALFTMKEMELEELFRMKGRELREYGEILPVINRGVNESTQEDKKVISSFLATMHDTNPVKGLLRSASILNQLPSIAPYINFKRYREMDRTSKYDISCFMLFGTHDAIVDTIVILDPMNAINCETIHPRQHACVYMPHAAKEYEHKQFHLFVKHGPKKIYYKGRYRIGNLPKRRASVETWKTLSKAQQFAMAEIIIGREKLGKGPTVRQQIIHEYDIGSRSLYIVPLFCGYFNDRVQGECFHHAMSNPGLVEIRRRATHHPGTY</sequence>
<reference evidence="2" key="1">
    <citation type="journal article" date="2021" name="New Phytol.">
        <title>Evolutionary innovations through gain and loss of genes in the ectomycorrhizal Boletales.</title>
        <authorList>
            <person name="Wu G."/>
            <person name="Miyauchi S."/>
            <person name="Morin E."/>
            <person name="Kuo A."/>
            <person name="Drula E."/>
            <person name="Varga T."/>
            <person name="Kohler A."/>
            <person name="Feng B."/>
            <person name="Cao Y."/>
            <person name="Lipzen A."/>
            <person name="Daum C."/>
            <person name="Hundley H."/>
            <person name="Pangilinan J."/>
            <person name="Johnson J."/>
            <person name="Barry K."/>
            <person name="LaButti K."/>
            <person name="Ng V."/>
            <person name="Ahrendt S."/>
            <person name="Min B."/>
            <person name="Choi I.G."/>
            <person name="Park H."/>
            <person name="Plett J.M."/>
            <person name="Magnuson J."/>
            <person name="Spatafora J.W."/>
            <person name="Nagy L.G."/>
            <person name="Henrissat B."/>
            <person name="Grigoriev I.V."/>
            <person name="Yang Z.L."/>
            <person name="Xu J."/>
            <person name="Martin F.M."/>
        </authorList>
    </citation>
    <scope>NUCLEOTIDE SEQUENCE</scope>
    <source>
        <strain evidence="2">KKN 215</strain>
    </source>
</reference>
<protein>
    <recommendedName>
        <fullName evidence="1">DUF6697 domain-containing protein</fullName>
    </recommendedName>
</protein>
<dbReference type="EMBL" id="JAEVFJ010000016">
    <property type="protein sequence ID" value="KAH8100189.1"/>
    <property type="molecule type" value="Genomic_DNA"/>
</dbReference>
<dbReference type="Pfam" id="PF20411">
    <property type="entry name" value="DUF6697"/>
    <property type="match status" value="1"/>
</dbReference>
<evidence type="ECO:0000313" key="3">
    <source>
        <dbReference type="Proteomes" id="UP000813824"/>
    </source>
</evidence>
<keyword evidence="3" id="KW-1185">Reference proteome</keyword>
<accession>A0A8K0UMA6</accession>